<name>A0A0N5CGB6_STREA</name>
<organism evidence="12 13">
    <name type="scientific">Strongyloides papillosus</name>
    <name type="common">Intestinal threadworm</name>
    <dbReference type="NCBI Taxonomy" id="174720"/>
    <lineage>
        <taxon>Eukaryota</taxon>
        <taxon>Metazoa</taxon>
        <taxon>Ecdysozoa</taxon>
        <taxon>Nematoda</taxon>
        <taxon>Chromadorea</taxon>
        <taxon>Rhabditida</taxon>
        <taxon>Tylenchina</taxon>
        <taxon>Panagrolaimomorpha</taxon>
        <taxon>Strongyloidoidea</taxon>
        <taxon>Strongyloididae</taxon>
        <taxon>Strongyloides</taxon>
    </lineage>
</organism>
<dbReference type="InterPro" id="IPR041373">
    <property type="entry name" value="RT_RNaseH"/>
</dbReference>
<dbReference type="GO" id="GO:0004519">
    <property type="term" value="F:endonuclease activity"/>
    <property type="evidence" value="ECO:0007669"/>
    <property type="project" value="UniProtKB-KW"/>
</dbReference>
<keyword evidence="6" id="KW-0695">RNA-directed DNA polymerase</keyword>
<dbReference type="InterPro" id="IPR043502">
    <property type="entry name" value="DNA/RNA_pol_sf"/>
</dbReference>
<dbReference type="CDD" id="cd01647">
    <property type="entry name" value="RT_LTR"/>
    <property type="match status" value="1"/>
</dbReference>
<dbReference type="GO" id="GO:0016787">
    <property type="term" value="F:hydrolase activity"/>
    <property type="evidence" value="ECO:0007669"/>
    <property type="project" value="UniProtKB-KW"/>
</dbReference>
<dbReference type="PROSITE" id="PS50158">
    <property type="entry name" value="ZF_CCHC"/>
    <property type="match status" value="1"/>
</dbReference>
<dbReference type="InterPro" id="IPR000477">
    <property type="entry name" value="RT_dom"/>
</dbReference>
<evidence type="ECO:0000259" key="11">
    <source>
        <dbReference type="PROSITE" id="PS50994"/>
    </source>
</evidence>
<evidence type="ECO:0000256" key="8">
    <source>
        <dbReference type="SAM" id="MobiDB-lite"/>
    </source>
</evidence>
<protein>
    <submittedName>
        <fullName evidence="13">Reverse transcriptase</fullName>
    </submittedName>
</protein>
<dbReference type="PROSITE" id="PS50878">
    <property type="entry name" value="RT_POL"/>
    <property type="match status" value="1"/>
</dbReference>
<accession>A0A0N5CGB6</accession>
<dbReference type="WBParaSite" id="SPAL_0001689500.1">
    <property type="protein sequence ID" value="SPAL_0001689500.1"/>
    <property type="gene ID" value="SPAL_0001689500"/>
</dbReference>
<keyword evidence="4" id="KW-0255">Endonuclease</keyword>
<evidence type="ECO:0000256" key="5">
    <source>
        <dbReference type="ARBA" id="ARBA00022801"/>
    </source>
</evidence>
<sequence>MAIQQTKEDVLRKFEGRLTKYEMERGDYKAYIKENIIVMTQLQTDDQKAKESQCVTLEDKIYLLLSKLDGRAQSFVADNGFLKTATAATTFEDCIKVLIKAFSKEKNEIMTAYEVILGKRKGLNLLENMSKVKSEVEDLNDFFSKKDNIILLVALLQLKHTDSPDVTSYKDKLITEILSKQIKSYDELITKIKICQNTVEAKQMLDVVKVETKNVHAINKQHFKPDYVKSNDKKLPLKCFNCGGSNHIAKFCKQPKKRHVRAVEVVDKSDDSDHCSVIDDNKSLVYKVFLIDNKKVDFTKMIDFGSESVPFAVDTQAEISIVPKIRVTLLGYGGDVIPHIGKVFCKPLNVNVMIVDKSNTQPILGQDWIVENRWKPEYKDKSMSVRRVSMKDCEFKSEDDETVILDKAKTSFKKLFCNKTGKVDFRVQIELEDNAKPVCCVKPRSIAYALYEPTRKKLLKMENDGLIRKVSCPQWASPINVLYKPNGSIRITGDYSTGVNKAIKTYPSVMPITDDILNVAHGRIFSVIDIRDAFTAITLHEKSKFITTLCTPFGYFEYNRLPQGLKISPLLYQDIMRQQVNKDSDPRIQIYQDDLLIITSDKEENLKLLWSTLWKLEQLGFTLSSDKLKICRTEIDFLGTRISYDKREICASRLEAFKHLRIPKTKPELDTFLGILTHYEKYLPDIVKDKEIVDEVKNQRKLKLEQRHIDALNRLLCRLQNPATLAKYNTKFDVVAQTDASDNYISGVLWQIEFIDKTPVRKPLVFSTHKLNVHQRNWDIREKEAYAIVTFLLKCYKYLIGRRFTLEIDNLSLQHLFTKTEMLNKIQNRRTARWRNILSMFDFDVKWIRSSENATADALTRLIDENRQNEIKEGEEFVINKILEVPLDIQSYLPDYINDLELHDHIHNDTDLNSLKKYMKQPEDTVIDKNEYLSCIRKNNDEQNTLLTVVDNAVLFEGKIIIPKAFRIPVFIQKYVDTCDVCKVTSKRPNYNGTKWEESVRSNQRVHVDYAYILGHDVLIFKDTYSNLAFYKLCPNKTAKSTVHGIQSYIASRGMIEEIVSDNATPFKNSTLDCYLASQKINIGYSIPYLSWTNGAAEREVQHLKDRVKKVMMENQKSSLSQNVLDTIMIQESKRPYKDTDETLWEKFSKGLVCSDALNKISPTVENPFTNGQKIWYYYKDRWLPAQIVAVVSGKTARVNILESDKSTIKYSFQGHTACMRKRVDLEDLELSISSREDERVDVSNVPDKETTSTICTKEETPPTTYIKEETPSTTCIKRENIKFEVYTKEEPHSIPPSTRLPRKAKKNISYKDQL</sequence>
<keyword evidence="12" id="KW-1185">Reference proteome</keyword>
<evidence type="ECO:0000256" key="7">
    <source>
        <dbReference type="PROSITE-ProRule" id="PRU00047"/>
    </source>
</evidence>
<dbReference type="PROSITE" id="PS50994">
    <property type="entry name" value="INTEGRASE"/>
    <property type="match status" value="1"/>
</dbReference>
<dbReference type="InterPro" id="IPR036397">
    <property type="entry name" value="RNaseH_sf"/>
</dbReference>
<dbReference type="CDD" id="cd09274">
    <property type="entry name" value="RNase_HI_RT_Ty3"/>
    <property type="match status" value="1"/>
</dbReference>
<keyword evidence="1" id="KW-0808">Transferase</keyword>
<evidence type="ECO:0000256" key="2">
    <source>
        <dbReference type="ARBA" id="ARBA00022695"/>
    </source>
</evidence>
<evidence type="ECO:0000259" key="9">
    <source>
        <dbReference type="PROSITE" id="PS50158"/>
    </source>
</evidence>
<evidence type="ECO:0000313" key="12">
    <source>
        <dbReference type="Proteomes" id="UP000046392"/>
    </source>
</evidence>
<keyword evidence="7" id="KW-0479">Metal-binding</keyword>
<feature type="domain" description="Reverse transcriptase" evidence="10">
    <location>
        <begin position="463"/>
        <end position="642"/>
    </location>
</feature>
<feature type="domain" description="Integrase catalytic" evidence="11">
    <location>
        <begin position="985"/>
        <end position="1152"/>
    </location>
</feature>
<dbReference type="PANTHER" id="PTHR37984">
    <property type="entry name" value="PROTEIN CBG26694"/>
    <property type="match status" value="1"/>
</dbReference>
<dbReference type="Proteomes" id="UP000046392">
    <property type="component" value="Unplaced"/>
</dbReference>
<evidence type="ECO:0000256" key="3">
    <source>
        <dbReference type="ARBA" id="ARBA00022722"/>
    </source>
</evidence>
<dbReference type="Pfam" id="PF00078">
    <property type="entry name" value="RVT_1"/>
    <property type="match status" value="1"/>
</dbReference>
<dbReference type="InterPro" id="IPR043128">
    <property type="entry name" value="Rev_trsase/Diguanyl_cyclase"/>
</dbReference>
<dbReference type="GO" id="GO:0042575">
    <property type="term" value="C:DNA polymerase complex"/>
    <property type="evidence" value="ECO:0007669"/>
    <property type="project" value="UniProtKB-ARBA"/>
</dbReference>
<dbReference type="STRING" id="174720.A0A0N5CGB6"/>
<dbReference type="InterPro" id="IPR012337">
    <property type="entry name" value="RNaseH-like_sf"/>
</dbReference>
<dbReference type="GO" id="GO:0003964">
    <property type="term" value="F:RNA-directed DNA polymerase activity"/>
    <property type="evidence" value="ECO:0007669"/>
    <property type="project" value="UniProtKB-KW"/>
</dbReference>
<dbReference type="GO" id="GO:0003676">
    <property type="term" value="F:nucleic acid binding"/>
    <property type="evidence" value="ECO:0007669"/>
    <property type="project" value="InterPro"/>
</dbReference>
<dbReference type="InterPro" id="IPR001584">
    <property type="entry name" value="Integrase_cat-core"/>
</dbReference>
<dbReference type="GO" id="GO:0008270">
    <property type="term" value="F:zinc ion binding"/>
    <property type="evidence" value="ECO:0007669"/>
    <property type="project" value="UniProtKB-KW"/>
</dbReference>
<dbReference type="InterPro" id="IPR001878">
    <property type="entry name" value="Znf_CCHC"/>
</dbReference>
<proteinExistence type="predicted"/>
<dbReference type="Gene3D" id="3.30.70.270">
    <property type="match status" value="1"/>
</dbReference>
<evidence type="ECO:0000256" key="6">
    <source>
        <dbReference type="ARBA" id="ARBA00022918"/>
    </source>
</evidence>
<feature type="region of interest" description="Disordered" evidence="8">
    <location>
        <begin position="1290"/>
        <end position="1315"/>
    </location>
</feature>
<evidence type="ECO:0000256" key="4">
    <source>
        <dbReference type="ARBA" id="ARBA00022759"/>
    </source>
</evidence>
<keyword evidence="3" id="KW-0540">Nuclease</keyword>
<dbReference type="Gene3D" id="3.10.10.10">
    <property type="entry name" value="HIV Type 1 Reverse Transcriptase, subunit A, domain 1"/>
    <property type="match status" value="1"/>
</dbReference>
<reference evidence="13" key="1">
    <citation type="submission" date="2017-02" db="UniProtKB">
        <authorList>
            <consortium name="WormBaseParasite"/>
        </authorList>
    </citation>
    <scope>IDENTIFICATION</scope>
</reference>
<keyword evidence="7" id="KW-0862">Zinc</keyword>
<dbReference type="PANTHER" id="PTHR37984:SF9">
    <property type="entry name" value="INTEGRASE CATALYTIC DOMAIN-CONTAINING PROTEIN"/>
    <property type="match status" value="1"/>
</dbReference>
<dbReference type="GO" id="GO:0015074">
    <property type="term" value="P:DNA integration"/>
    <property type="evidence" value="ECO:0007669"/>
    <property type="project" value="InterPro"/>
</dbReference>
<dbReference type="SUPFAM" id="SSF53098">
    <property type="entry name" value="Ribonuclease H-like"/>
    <property type="match status" value="1"/>
</dbReference>
<keyword evidence="5" id="KW-0378">Hydrolase</keyword>
<keyword evidence="2" id="KW-0548">Nucleotidyltransferase</keyword>
<dbReference type="Pfam" id="PF17917">
    <property type="entry name" value="RT_RNaseH"/>
    <property type="match status" value="1"/>
</dbReference>
<feature type="domain" description="CCHC-type" evidence="9">
    <location>
        <begin position="238"/>
        <end position="254"/>
    </location>
</feature>
<evidence type="ECO:0000259" key="10">
    <source>
        <dbReference type="PROSITE" id="PS50878"/>
    </source>
</evidence>
<evidence type="ECO:0000256" key="1">
    <source>
        <dbReference type="ARBA" id="ARBA00022679"/>
    </source>
</evidence>
<dbReference type="InterPro" id="IPR050951">
    <property type="entry name" value="Retrovirus_Pol_polyprotein"/>
</dbReference>
<dbReference type="SUPFAM" id="SSF56672">
    <property type="entry name" value="DNA/RNA polymerases"/>
    <property type="match status" value="1"/>
</dbReference>
<dbReference type="Gene3D" id="3.30.420.10">
    <property type="entry name" value="Ribonuclease H-like superfamily/Ribonuclease H"/>
    <property type="match status" value="1"/>
</dbReference>
<keyword evidence="7" id="KW-0863">Zinc-finger</keyword>
<evidence type="ECO:0000313" key="13">
    <source>
        <dbReference type="WBParaSite" id="SPAL_0001689500.1"/>
    </source>
</evidence>